<organism evidence="3">
    <name type="scientific">Fagus sylvatica</name>
    <name type="common">Beechnut</name>
    <dbReference type="NCBI Taxonomy" id="28930"/>
    <lineage>
        <taxon>Eukaryota</taxon>
        <taxon>Viridiplantae</taxon>
        <taxon>Streptophyta</taxon>
        <taxon>Embryophyta</taxon>
        <taxon>Tracheophyta</taxon>
        <taxon>Spermatophyta</taxon>
        <taxon>Magnoliopsida</taxon>
        <taxon>eudicotyledons</taxon>
        <taxon>Gunneridae</taxon>
        <taxon>Pentapetalae</taxon>
        <taxon>rosids</taxon>
        <taxon>fabids</taxon>
        <taxon>Fagales</taxon>
        <taxon>Fagaceae</taxon>
        <taxon>Fagus</taxon>
    </lineage>
</organism>
<evidence type="ECO:0000256" key="1">
    <source>
        <dbReference type="SAM" id="MobiDB-lite"/>
    </source>
</evidence>
<sequence length="882" mass="97555">MLTKNEAVNFEELHTLMKTEEDLLKSAVDNSKEIAHMAMVANKHSQPSFNSSSQAQFHGNRGRGRNQQFNNRGRGNGRFNAQGNFNTRGALDCYQRMNYAYQGRHPPAKLAAMATATSPDSNQTTWISDTGATDHFTPDLHNLPDNQAYTDSQLVSVGNGNQLPISHIDNHCSFSFDASRFQIRDCHTGKPLYNGLSKDGLYPIHGLSLPFLKSRLSLASHFSSTAQSSFSAPRVSYTACRPDACSKVSEANLWHMRLGHPHTRVLSHALTEPTTLAEPTPLAEPVSAPTSTTQPVSSDNIPHPNPRPFTPSSSSSLPISAAPVNPSAALPSHPMQTRSKSGIVKKKVLATSTTTNYLQTEPPTYKIASQIPEWRAAMASEFDALQRQHTWSLIPPSNDQNLVGCRWVYKIKRNTDGSVSRYKARLVAKGFHQKAGVDFAETFSPVVKPPTIRIILSLAAQNHWPLRQLDVSNAFLHGFLKENVFMAQPLGFVDSAQPSHVCKLHKSLYGLKQAPRAWFERFTSHLLTLGFTASLADASLFVLHTGSTTVYLLLYVDDIIITGNNSTVVSDVISQLSTTFELKDLGPLRYFLGLQIEYKRVGLFVHQQKYLTDLLHKFHMPDCKTASTPIATTTPLSTDSDDALSDPTPFRSLVGALQYATFTRPDITFAVNRVCQFMNKPCTAHFVAAKRILRYLKGSLHKGVLFQPGPLALTAFTDADPTQFLKDYVNLDFHRSGLRRCPSPPCEGDRDQRWSNPGSVALFPFPFHFRSLFSFVFLLLFLLETKSDDFSALLRFTYQSSDLVLYGGDLLEALSGSSPKQIISLLSVRLGLSSGCRDLLPAMDVWWASGLGISSSSSVFPTTPTLGFHYSKLFLLKSPNHT</sequence>
<feature type="compositionally biased region" description="Polar residues" evidence="1">
    <location>
        <begin position="288"/>
        <end position="300"/>
    </location>
</feature>
<proteinExistence type="predicted"/>
<dbReference type="PANTHER" id="PTHR11439:SF455">
    <property type="entry name" value="RLK (RECEPTOR-LIKE PROTEIN KINASE) 8, PUTATIVE-RELATED"/>
    <property type="match status" value="1"/>
</dbReference>
<evidence type="ECO:0000313" key="3">
    <source>
        <dbReference type="EMBL" id="SPC92867.1"/>
    </source>
</evidence>
<gene>
    <name evidence="3" type="ORF">FSB_LOCUS20749</name>
</gene>
<protein>
    <recommendedName>
        <fullName evidence="2">Reverse transcriptase Ty1/copia-type domain-containing protein</fullName>
    </recommendedName>
</protein>
<feature type="compositionally biased region" description="Low complexity" evidence="1">
    <location>
        <begin position="65"/>
        <end position="82"/>
    </location>
</feature>
<evidence type="ECO:0000259" key="2">
    <source>
        <dbReference type="Pfam" id="PF07727"/>
    </source>
</evidence>
<dbReference type="EMBL" id="OIVN01001339">
    <property type="protein sequence ID" value="SPC92867.1"/>
    <property type="molecule type" value="Genomic_DNA"/>
</dbReference>
<dbReference type="InterPro" id="IPR043502">
    <property type="entry name" value="DNA/RNA_pol_sf"/>
</dbReference>
<feature type="compositionally biased region" description="Polar residues" evidence="1">
    <location>
        <begin position="44"/>
        <end position="57"/>
    </location>
</feature>
<feature type="domain" description="Reverse transcriptase Ty1/copia-type" evidence="2">
    <location>
        <begin position="389"/>
        <end position="631"/>
    </location>
</feature>
<accession>A0A2N9FQ63</accession>
<dbReference type="AlphaFoldDB" id="A0A2N9FQ63"/>
<feature type="region of interest" description="Disordered" evidence="1">
    <location>
        <begin position="276"/>
        <end position="342"/>
    </location>
</feature>
<name>A0A2N9FQ63_FAGSY</name>
<reference evidence="3" key="1">
    <citation type="submission" date="2018-02" db="EMBL/GenBank/DDBJ databases">
        <authorList>
            <person name="Cohen D.B."/>
            <person name="Kent A.D."/>
        </authorList>
    </citation>
    <scope>NUCLEOTIDE SEQUENCE</scope>
</reference>
<dbReference type="InterPro" id="IPR013103">
    <property type="entry name" value="RVT_2"/>
</dbReference>
<feature type="compositionally biased region" description="Low complexity" evidence="1">
    <location>
        <begin position="276"/>
        <end position="285"/>
    </location>
</feature>
<dbReference type="PANTHER" id="PTHR11439">
    <property type="entry name" value="GAG-POL-RELATED RETROTRANSPOSON"/>
    <property type="match status" value="1"/>
</dbReference>
<feature type="compositionally biased region" description="Low complexity" evidence="1">
    <location>
        <begin position="310"/>
        <end position="323"/>
    </location>
</feature>
<dbReference type="Pfam" id="PF07727">
    <property type="entry name" value="RVT_2"/>
    <property type="match status" value="1"/>
</dbReference>
<dbReference type="SUPFAM" id="SSF56672">
    <property type="entry name" value="DNA/RNA polymerases"/>
    <property type="match status" value="1"/>
</dbReference>
<feature type="region of interest" description="Disordered" evidence="1">
    <location>
        <begin position="44"/>
        <end position="82"/>
    </location>
</feature>